<protein>
    <submittedName>
        <fullName evidence="1">Unannotated protein</fullName>
    </submittedName>
</protein>
<accession>A0A6J7K2J2</accession>
<evidence type="ECO:0000313" key="1">
    <source>
        <dbReference type="EMBL" id="CAB4950128.1"/>
    </source>
</evidence>
<dbReference type="AlphaFoldDB" id="A0A6J7K2J2"/>
<dbReference type="EMBL" id="CAFBNP010000038">
    <property type="protein sequence ID" value="CAB4950128.1"/>
    <property type="molecule type" value="Genomic_DNA"/>
</dbReference>
<name>A0A6J7K2J2_9ZZZZ</name>
<reference evidence="1" key="1">
    <citation type="submission" date="2020-05" db="EMBL/GenBank/DDBJ databases">
        <authorList>
            <person name="Chiriac C."/>
            <person name="Salcher M."/>
            <person name="Ghai R."/>
            <person name="Kavagutti S V."/>
        </authorList>
    </citation>
    <scope>NUCLEOTIDE SEQUENCE</scope>
</reference>
<organism evidence="1">
    <name type="scientific">freshwater metagenome</name>
    <dbReference type="NCBI Taxonomy" id="449393"/>
    <lineage>
        <taxon>unclassified sequences</taxon>
        <taxon>metagenomes</taxon>
        <taxon>ecological metagenomes</taxon>
    </lineage>
</organism>
<gene>
    <name evidence="1" type="ORF">UFOPK3828_00326</name>
</gene>
<sequence length="57" mass="6145">MFPPVSAFACGKNPITSKPESITTSFFATLRRADNFPTSPKIPCVLNFVITPAIKAC</sequence>
<proteinExistence type="predicted"/>